<dbReference type="InterPro" id="IPR004099">
    <property type="entry name" value="Pyr_nucl-diS_OxRdtase_dimer"/>
</dbReference>
<dbReference type="Gene3D" id="3.50.50.60">
    <property type="entry name" value="FAD/NAD(P)-binding domain"/>
    <property type="match status" value="2"/>
</dbReference>
<dbReference type="NCBIfam" id="TIGR01350">
    <property type="entry name" value="lipoamide_DH"/>
    <property type="match status" value="1"/>
</dbReference>
<protein>
    <recommendedName>
        <fullName evidence="4 13">Dihydrolipoyl dehydrogenase</fullName>
        <ecNumber evidence="3 13">1.8.1.4</ecNumber>
    </recommendedName>
</protein>
<evidence type="ECO:0000256" key="6">
    <source>
        <dbReference type="ARBA" id="ARBA00022827"/>
    </source>
</evidence>
<dbReference type="OrthoDB" id="9781772at2"/>
<keyword evidence="11" id="KW-0547">Nucleotide-binding</keyword>
<name>A0A1X7PC85_9HYPH</name>
<dbReference type="InterPro" id="IPR001100">
    <property type="entry name" value="Pyr_nuc-diS_OxRdtase"/>
</dbReference>
<reference evidence="17" key="1">
    <citation type="submission" date="2017-04" db="EMBL/GenBank/DDBJ databases">
        <authorList>
            <person name="Varghese N."/>
            <person name="Submissions S."/>
        </authorList>
    </citation>
    <scope>NUCLEOTIDE SEQUENCE [LARGE SCALE GENOMIC DNA]</scope>
    <source>
        <strain evidence="17">B5P</strain>
    </source>
</reference>
<gene>
    <name evidence="16" type="ORF">SAMN02982922_3700</name>
</gene>
<dbReference type="InterPro" id="IPR036188">
    <property type="entry name" value="FAD/NAD-bd_sf"/>
</dbReference>
<dbReference type="PRINTS" id="PR00411">
    <property type="entry name" value="PNDRDTASEI"/>
</dbReference>
<comment type="similarity">
    <text evidence="2 13">Belongs to the class-I pyridine nucleotide-disulfide oxidoreductase family.</text>
</comment>
<keyword evidence="8 11" id="KW-0520">NAD</keyword>
<dbReference type="InterPro" id="IPR023753">
    <property type="entry name" value="FAD/NAD-binding_dom"/>
</dbReference>
<evidence type="ECO:0000256" key="9">
    <source>
        <dbReference type="ARBA" id="ARBA00049187"/>
    </source>
</evidence>
<feature type="binding site" evidence="11">
    <location>
        <position position="218"/>
    </location>
    <ligand>
        <name>NAD(+)</name>
        <dbReference type="ChEBI" id="CHEBI:57540"/>
    </ligand>
</feature>
<dbReference type="SUPFAM" id="SSF55424">
    <property type="entry name" value="FAD/NAD-linked reductases, dimerisation (C-terminal) domain"/>
    <property type="match status" value="1"/>
</dbReference>
<dbReference type="EC" id="1.8.1.4" evidence="3 13"/>
<dbReference type="PANTHER" id="PTHR22912:SF217">
    <property type="entry name" value="DIHYDROLIPOYL DEHYDROGENASE"/>
    <property type="match status" value="1"/>
</dbReference>
<dbReference type="FunFam" id="3.30.390.30:FF:000001">
    <property type="entry name" value="Dihydrolipoyl dehydrogenase"/>
    <property type="match status" value="1"/>
</dbReference>
<evidence type="ECO:0000256" key="5">
    <source>
        <dbReference type="ARBA" id="ARBA00022630"/>
    </source>
</evidence>
<evidence type="ECO:0000256" key="12">
    <source>
        <dbReference type="PIRSR" id="PIRSR000350-4"/>
    </source>
</evidence>
<dbReference type="GO" id="GO:0005737">
    <property type="term" value="C:cytoplasm"/>
    <property type="evidence" value="ECO:0007669"/>
    <property type="project" value="UniProtKB-SubCell"/>
</dbReference>
<dbReference type="PIRSF" id="PIRSF000350">
    <property type="entry name" value="Mercury_reductase_MerA"/>
    <property type="match status" value="1"/>
</dbReference>
<organism evidence="16 17">
    <name type="scientific">Mesorhizobium australicum</name>
    <dbReference type="NCBI Taxonomy" id="536018"/>
    <lineage>
        <taxon>Bacteria</taxon>
        <taxon>Pseudomonadati</taxon>
        <taxon>Pseudomonadota</taxon>
        <taxon>Alphaproteobacteria</taxon>
        <taxon>Hyphomicrobiales</taxon>
        <taxon>Phyllobacteriaceae</taxon>
        <taxon>Mesorhizobium</taxon>
    </lineage>
</organism>
<dbReference type="Gene3D" id="3.30.390.30">
    <property type="match status" value="1"/>
</dbReference>
<dbReference type="GO" id="GO:0004148">
    <property type="term" value="F:dihydrolipoyl dehydrogenase (NADH) activity"/>
    <property type="evidence" value="ECO:0007669"/>
    <property type="project" value="UniProtKB-EC"/>
</dbReference>
<dbReference type="InterPro" id="IPR050151">
    <property type="entry name" value="Class-I_Pyr_Nuc-Dis_Oxidored"/>
</dbReference>
<evidence type="ECO:0000313" key="17">
    <source>
        <dbReference type="Proteomes" id="UP000193083"/>
    </source>
</evidence>
<dbReference type="SUPFAM" id="SSF51905">
    <property type="entry name" value="FAD/NAD(P)-binding domain"/>
    <property type="match status" value="1"/>
</dbReference>
<comment type="miscellaneous">
    <text evidence="13">The active site is a redox-active disulfide bond.</text>
</comment>
<feature type="binding site" evidence="11">
    <location>
        <position position="51"/>
    </location>
    <ligand>
        <name>FAD</name>
        <dbReference type="ChEBI" id="CHEBI:57692"/>
    </ligand>
</feature>
<evidence type="ECO:0000256" key="2">
    <source>
        <dbReference type="ARBA" id="ARBA00007532"/>
    </source>
</evidence>
<dbReference type="InterPro" id="IPR006258">
    <property type="entry name" value="Lipoamide_DH"/>
</dbReference>
<dbReference type="RefSeq" id="WP_085465490.1">
    <property type="nucleotide sequence ID" value="NZ_FXBL01000004.1"/>
</dbReference>
<feature type="binding site" evidence="11">
    <location>
        <position position="286"/>
    </location>
    <ligand>
        <name>NAD(+)</name>
        <dbReference type="ChEBI" id="CHEBI:57540"/>
    </ligand>
</feature>
<evidence type="ECO:0000256" key="11">
    <source>
        <dbReference type="PIRSR" id="PIRSR000350-3"/>
    </source>
</evidence>
<keyword evidence="17" id="KW-1185">Reference proteome</keyword>
<evidence type="ECO:0000256" key="7">
    <source>
        <dbReference type="ARBA" id="ARBA00023002"/>
    </source>
</evidence>
<keyword evidence="5 13" id="KW-0285">Flavoprotein</keyword>
<evidence type="ECO:0000256" key="4">
    <source>
        <dbReference type="ARBA" id="ARBA00016961"/>
    </source>
</evidence>
<feature type="disulfide bond" description="Redox-active" evidence="12">
    <location>
        <begin position="42"/>
        <end position="47"/>
    </location>
</feature>
<dbReference type="Pfam" id="PF02852">
    <property type="entry name" value="Pyr_redox_dim"/>
    <property type="match status" value="1"/>
</dbReference>
<comment type="cofactor">
    <cofactor evidence="11 13">
        <name>FAD</name>
        <dbReference type="ChEBI" id="CHEBI:57692"/>
    </cofactor>
    <text evidence="11 13">Binds 1 FAD per subunit.</text>
</comment>
<evidence type="ECO:0000256" key="13">
    <source>
        <dbReference type="RuleBase" id="RU003692"/>
    </source>
</evidence>
<evidence type="ECO:0000256" key="10">
    <source>
        <dbReference type="PIRSR" id="PIRSR000350-2"/>
    </source>
</evidence>
<evidence type="ECO:0000256" key="3">
    <source>
        <dbReference type="ARBA" id="ARBA00012608"/>
    </source>
</evidence>
<dbReference type="GO" id="GO:0006103">
    <property type="term" value="P:2-oxoglutarate metabolic process"/>
    <property type="evidence" value="ECO:0007669"/>
    <property type="project" value="TreeGrafter"/>
</dbReference>
<feature type="binding site" evidence="11">
    <location>
        <position position="326"/>
    </location>
    <ligand>
        <name>FAD</name>
        <dbReference type="ChEBI" id="CHEBI:57692"/>
    </ligand>
</feature>
<feature type="binding site" evidence="11">
    <location>
        <begin position="195"/>
        <end position="202"/>
    </location>
    <ligand>
        <name>NAD(+)</name>
        <dbReference type="ChEBI" id="CHEBI:57540"/>
    </ligand>
</feature>
<dbReference type="EMBL" id="FXBL01000004">
    <property type="protein sequence ID" value="SMH48240.1"/>
    <property type="molecule type" value="Genomic_DNA"/>
</dbReference>
<keyword evidence="6 11" id="KW-0274">FAD</keyword>
<dbReference type="GO" id="GO:0050660">
    <property type="term" value="F:flavin adenine dinucleotide binding"/>
    <property type="evidence" value="ECO:0007669"/>
    <property type="project" value="InterPro"/>
</dbReference>
<evidence type="ECO:0000259" key="14">
    <source>
        <dbReference type="Pfam" id="PF02852"/>
    </source>
</evidence>
<keyword evidence="13" id="KW-0676">Redox-active center</keyword>
<evidence type="ECO:0000259" key="15">
    <source>
        <dbReference type="Pfam" id="PF07992"/>
    </source>
</evidence>
<dbReference type="PANTHER" id="PTHR22912">
    <property type="entry name" value="DISULFIDE OXIDOREDUCTASE"/>
    <property type="match status" value="1"/>
</dbReference>
<dbReference type="Proteomes" id="UP000193083">
    <property type="component" value="Unassembled WGS sequence"/>
</dbReference>
<proteinExistence type="inferred from homology"/>
<comment type="catalytic activity">
    <reaction evidence="9 13">
        <text>N(6)-[(R)-dihydrolipoyl]-L-lysyl-[protein] + NAD(+) = N(6)-[(R)-lipoyl]-L-lysyl-[protein] + NADH + H(+)</text>
        <dbReference type="Rhea" id="RHEA:15045"/>
        <dbReference type="Rhea" id="RHEA-COMP:10474"/>
        <dbReference type="Rhea" id="RHEA-COMP:10475"/>
        <dbReference type="ChEBI" id="CHEBI:15378"/>
        <dbReference type="ChEBI" id="CHEBI:57540"/>
        <dbReference type="ChEBI" id="CHEBI:57945"/>
        <dbReference type="ChEBI" id="CHEBI:83099"/>
        <dbReference type="ChEBI" id="CHEBI:83100"/>
        <dbReference type="EC" id="1.8.1.4"/>
    </reaction>
</comment>
<dbReference type="PRINTS" id="PR00368">
    <property type="entry name" value="FADPNR"/>
</dbReference>
<accession>A0A1X7PC85</accession>
<feature type="domain" description="Pyridine nucleotide-disulphide oxidoreductase dimerisation" evidence="14">
    <location>
        <begin position="361"/>
        <end position="469"/>
    </location>
</feature>
<dbReference type="Pfam" id="PF07992">
    <property type="entry name" value="Pyr_redox_2"/>
    <property type="match status" value="1"/>
</dbReference>
<comment type="subcellular location">
    <subcellularLocation>
        <location evidence="1">Cytoplasm</location>
    </subcellularLocation>
</comment>
<sequence>MAESYDVIIIGAGPGGYVAAIRSAQLGLKTAIVEREHLAGICSNWGCIPTKALLRSAEIMHYAEHAKDYGLTIEGKISADLKAVVERSRGIAARMNGGVGILMKKNKVDVIWGEAKITKPGEIVVSKTTKKPMEPQVPPPKNTKGEGTYNAKHIIIATGARPRALPGIEPDGKLIWTYFEAMTPPQMPKSLIVMGSGAIGIEFASFYRTMGVDVTVVELMANVMPVEDAEISKFAQKRFEKQGMKFILEAKVTKVEKGANSVTAHVETKDGKVEKLTADRLISAVGVQANVENIGLEAVGIAIERGVVKIDDYCRTSVPGIYAIGDVAGPPMLAHKAEHEGVVCIEKIAGLHPHPLDRSLVPGCTYCNPQVASVGLTEAKAKEKGHDIRVGRFPFVANGKAVALGEDQGLVKTIFDRKTGQLLGAHMVGAEVTELIQGFVVAMNLETTEEELMHTIFPHPTLSETMKESVLDAYGQALNI</sequence>
<evidence type="ECO:0000313" key="16">
    <source>
        <dbReference type="EMBL" id="SMH48240.1"/>
    </source>
</evidence>
<dbReference type="AlphaFoldDB" id="A0A1X7PC85"/>
<evidence type="ECO:0000256" key="8">
    <source>
        <dbReference type="ARBA" id="ARBA00023027"/>
    </source>
</evidence>
<keyword evidence="7 13" id="KW-0560">Oxidoreductase</keyword>
<evidence type="ECO:0000256" key="1">
    <source>
        <dbReference type="ARBA" id="ARBA00004496"/>
    </source>
</evidence>
<feature type="active site" description="Proton acceptor" evidence="10">
    <location>
        <position position="459"/>
    </location>
</feature>
<dbReference type="InterPro" id="IPR016156">
    <property type="entry name" value="FAD/NAD-linked_Rdtase_dimer_sf"/>
</dbReference>
<feature type="domain" description="FAD/NAD(P)-binding" evidence="15">
    <location>
        <begin position="5"/>
        <end position="341"/>
    </location>
</feature>
<feature type="binding site" evidence="11">
    <location>
        <begin position="332"/>
        <end position="335"/>
    </location>
    <ligand>
        <name>FAD</name>
        <dbReference type="ChEBI" id="CHEBI:57692"/>
    </ligand>
</feature>